<sequence length="538" mass="60759">MSVYAFTLTQGYDSLVRQSMLLKHSANAPTYSDSLQTYLTRDNRDGYINELLLILQELVHDNDCSLAQLATVSRRGQYVIERHNFERIKLTIWRMPEFGPMSRRNRALVKSIWFSLQLEEYDCPMCEGRAGDDGRFRHGTDDYTIIKAMHDLFWNLSTWELSQAQKKLALDISIYSPSDSQHHFKYLTFGPDAPLPDRKSTFSPSPSNQSDDPKHGWIAGELSSAPPQQALEYVHQEILAENSCIFWNKEYENKWWQSLPEAPICMFSRPPNLEAIHYEPWRGWSPNDEAATDQGNCLLLESLNLTPNNDSLKKLVLFENFDEQYSSQFSGSSNGNVQTTNLRTPNRSVGRAVAKASLRLQHLSASFIIEADHFLSAAETEPAWNWPHLRSLTLTSRLLNVQGDRSIMNQILLKAALIALKMPKLETLEIWNGQPIGNIPTIPSCVTKAWKAVAHALRNPGSLSLLEYSVDDTIRINSHADAISYLQLFKVLRPISLQQILAAHTARDEGLPQGLGLGHGLAAPRTSITPYPAEKITS</sequence>
<reference evidence="1 2" key="1">
    <citation type="journal article" date="2022" name="New Phytol.">
        <title>Ecological generalism drives hyperdiversity of secondary metabolite gene clusters in xylarialean endophytes.</title>
        <authorList>
            <person name="Franco M.E.E."/>
            <person name="Wisecaver J.H."/>
            <person name="Arnold A.E."/>
            <person name="Ju Y.M."/>
            <person name="Slot J.C."/>
            <person name="Ahrendt S."/>
            <person name="Moore L.P."/>
            <person name="Eastman K.E."/>
            <person name="Scott K."/>
            <person name="Konkel Z."/>
            <person name="Mondo S.J."/>
            <person name="Kuo A."/>
            <person name="Hayes R.D."/>
            <person name="Haridas S."/>
            <person name="Andreopoulos B."/>
            <person name="Riley R."/>
            <person name="LaButti K."/>
            <person name="Pangilinan J."/>
            <person name="Lipzen A."/>
            <person name="Amirebrahimi M."/>
            <person name="Yan J."/>
            <person name="Adam C."/>
            <person name="Keymanesh K."/>
            <person name="Ng V."/>
            <person name="Louie K."/>
            <person name="Northen T."/>
            <person name="Drula E."/>
            <person name="Henrissat B."/>
            <person name="Hsieh H.M."/>
            <person name="Youens-Clark K."/>
            <person name="Lutzoni F."/>
            <person name="Miadlikowska J."/>
            <person name="Eastwood D.C."/>
            <person name="Hamelin R.C."/>
            <person name="Grigoriev I.V."/>
            <person name="U'Ren J.M."/>
        </authorList>
    </citation>
    <scope>NUCLEOTIDE SEQUENCE [LARGE SCALE GENOMIC DNA]</scope>
    <source>
        <strain evidence="1 2">CBS 119005</strain>
    </source>
</reference>
<comment type="caution">
    <text evidence="1">The sequence shown here is derived from an EMBL/GenBank/DDBJ whole genome shotgun (WGS) entry which is preliminary data.</text>
</comment>
<evidence type="ECO:0000313" key="1">
    <source>
        <dbReference type="EMBL" id="KAI4869838.1"/>
    </source>
</evidence>
<dbReference type="EMBL" id="MU393427">
    <property type="protein sequence ID" value="KAI4869838.1"/>
    <property type="molecule type" value="Genomic_DNA"/>
</dbReference>
<evidence type="ECO:0000313" key="2">
    <source>
        <dbReference type="Proteomes" id="UP001497700"/>
    </source>
</evidence>
<dbReference type="Proteomes" id="UP001497700">
    <property type="component" value="Unassembled WGS sequence"/>
</dbReference>
<name>A0ACB9ZE20_9PEZI</name>
<organism evidence="1 2">
    <name type="scientific">Hypoxylon rubiginosum</name>
    <dbReference type="NCBI Taxonomy" id="110542"/>
    <lineage>
        <taxon>Eukaryota</taxon>
        <taxon>Fungi</taxon>
        <taxon>Dikarya</taxon>
        <taxon>Ascomycota</taxon>
        <taxon>Pezizomycotina</taxon>
        <taxon>Sordariomycetes</taxon>
        <taxon>Xylariomycetidae</taxon>
        <taxon>Xylariales</taxon>
        <taxon>Hypoxylaceae</taxon>
        <taxon>Hypoxylon</taxon>
    </lineage>
</organism>
<proteinExistence type="predicted"/>
<accession>A0ACB9ZE20</accession>
<protein>
    <submittedName>
        <fullName evidence="1">Uncharacterized protein</fullName>
    </submittedName>
</protein>
<gene>
    <name evidence="1" type="ORF">F4820DRAFT_455532</name>
</gene>
<keyword evidence="2" id="KW-1185">Reference proteome</keyword>